<keyword evidence="14" id="KW-1185">Reference proteome</keyword>
<keyword evidence="7" id="KW-0408">Iron</keyword>
<feature type="transmembrane region" description="Helical" evidence="12">
    <location>
        <begin position="252"/>
        <end position="275"/>
    </location>
</feature>
<reference evidence="13 14" key="1">
    <citation type="submission" date="2017-11" db="EMBL/GenBank/DDBJ databases">
        <title>Rhodohalobacter 15182 sp. nov., isolated from a salt lake.</title>
        <authorList>
            <person name="Han S."/>
        </authorList>
    </citation>
    <scope>NUCLEOTIDE SEQUENCE [LARGE SCALE GENOMIC DNA]</scope>
    <source>
        <strain evidence="13 14">15182</strain>
    </source>
</reference>
<dbReference type="Pfam" id="PF02628">
    <property type="entry name" value="COX15-CtaA"/>
    <property type="match status" value="1"/>
</dbReference>
<organism evidence="13 14">
    <name type="scientific">Rhodohalobacter barkolensis</name>
    <dbReference type="NCBI Taxonomy" id="2053187"/>
    <lineage>
        <taxon>Bacteria</taxon>
        <taxon>Pseudomonadati</taxon>
        <taxon>Balneolota</taxon>
        <taxon>Balneolia</taxon>
        <taxon>Balneolales</taxon>
        <taxon>Balneolaceae</taxon>
        <taxon>Rhodohalobacter</taxon>
    </lineage>
</organism>
<proteinExistence type="predicted"/>
<dbReference type="OrthoDB" id="1447144at2"/>
<dbReference type="PANTHER" id="PTHR35457">
    <property type="entry name" value="HEME A SYNTHASE"/>
    <property type="match status" value="1"/>
</dbReference>
<feature type="transmembrane region" description="Helical" evidence="12">
    <location>
        <begin position="224"/>
        <end position="240"/>
    </location>
</feature>
<dbReference type="GO" id="GO:0016491">
    <property type="term" value="F:oxidoreductase activity"/>
    <property type="evidence" value="ECO:0007669"/>
    <property type="project" value="UniProtKB-KW"/>
</dbReference>
<comment type="subcellular location">
    <subcellularLocation>
        <location evidence="1">Membrane</location>
        <topology evidence="1">Multi-pass membrane protein</topology>
    </subcellularLocation>
</comment>
<keyword evidence="3 12" id="KW-0812">Transmembrane</keyword>
<sequence>MKLNLYQKTAITTVLATIVLIFVGGLVRASGAGLGCPDWPQCFGMWIPPTNAADLPAQYDASLFNPLHTWLEYVNRLVGVLIGFLISLTFLFSFKYRKKDPVVTVASGAAFVMVLFQAWLGGQVVRSGLSGGMITIHMIVAMIILATLLYASFRATREKVNIQLSKKHQKTLILIAIVLFALTMIQMIIGTQVRESVDFAKNALDLPRSEWIDTVGSLYPIHRSFSWMVVVPAGLLLFYNNKFKVPSVLNRLGWATAGLILLQVVVGVSLEWFNMPGVSQILHLVGVAVLICAEMLYILLLRFSNKRVSA</sequence>
<dbReference type="RefSeq" id="WP_101071216.1">
    <property type="nucleotide sequence ID" value="NZ_PISP01000001.1"/>
</dbReference>
<gene>
    <name evidence="13" type="ORF">CWD77_00375</name>
</gene>
<evidence type="ECO:0000256" key="5">
    <source>
        <dbReference type="ARBA" id="ARBA00022989"/>
    </source>
</evidence>
<dbReference type="GO" id="GO:0016020">
    <property type="term" value="C:membrane"/>
    <property type="evidence" value="ECO:0007669"/>
    <property type="project" value="UniProtKB-SubCell"/>
</dbReference>
<comment type="caution">
    <text evidence="13">The sequence shown here is derived from an EMBL/GenBank/DDBJ whole genome shotgun (WGS) entry which is preliminary data.</text>
</comment>
<protein>
    <submittedName>
        <fullName evidence="13">Heme A synthase</fullName>
    </submittedName>
</protein>
<evidence type="ECO:0000313" key="14">
    <source>
        <dbReference type="Proteomes" id="UP000233398"/>
    </source>
</evidence>
<evidence type="ECO:0000256" key="7">
    <source>
        <dbReference type="ARBA" id="ARBA00023004"/>
    </source>
</evidence>
<accession>A0A2N0VIF5</accession>
<comment type="pathway">
    <text evidence="11">Porphyrin-containing compound metabolism.</text>
</comment>
<feature type="transmembrane region" description="Helical" evidence="12">
    <location>
        <begin position="101"/>
        <end position="120"/>
    </location>
</feature>
<evidence type="ECO:0000256" key="11">
    <source>
        <dbReference type="ARBA" id="ARBA00023444"/>
    </source>
</evidence>
<evidence type="ECO:0000256" key="9">
    <source>
        <dbReference type="ARBA" id="ARBA00023136"/>
    </source>
</evidence>
<evidence type="ECO:0000256" key="4">
    <source>
        <dbReference type="ARBA" id="ARBA00022723"/>
    </source>
</evidence>
<dbReference type="Proteomes" id="UP000233398">
    <property type="component" value="Unassembled WGS sequence"/>
</dbReference>
<evidence type="ECO:0000256" key="12">
    <source>
        <dbReference type="SAM" id="Phobius"/>
    </source>
</evidence>
<keyword evidence="5 12" id="KW-1133">Transmembrane helix</keyword>
<dbReference type="PANTHER" id="PTHR35457:SF1">
    <property type="entry name" value="HEME A SYNTHASE"/>
    <property type="match status" value="1"/>
</dbReference>
<evidence type="ECO:0000256" key="6">
    <source>
        <dbReference type="ARBA" id="ARBA00023002"/>
    </source>
</evidence>
<keyword evidence="9 12" id="KW-0472">Membrane</keyword>
<dbReference type="GO" id="GO:0006784">
    <property type="term" value="P:heme A biosynthetic process"/>
    <property type="evidence" value="ECO:0007669"/>
    <property type="project" value="InterPro"/>
</dbReference>
<keyword evidence="8" id="KW-0350">Heme biosynthesis</keyword>
<keyword evidence="4" id="KW-0479">Metal-binding</keyword>
<dbReference type="InterPro" id="IPR050450">
    <property type="entry name" value="COX15/CtaA_HemeA_synthase"/>
</dbReference>
<dbReference type="GO" id="GO:0046872">
    <property type="term" value="F:metal ion binding"/>
    <property type="evidence" value="ECO:0007669"/>
    <property type="project" value="UniProtKB-KW"/>
</dbReference>
<dbReference type="AlphaFoldDB" id="A0A2N0VIF5"/>
<feature type="transmembrane region" description="Helical" evidence="12">
    <location>
        <begin position="172"/>
        <end position="189"/>
    </location>
</feature>
<dbReference type="EMBL" id="PISP01000001">
    <property type="protein sequence ID" value="PKD43973.1"/>
    <property type="molecule type" value="Genomic_DNA"/>
</dbReference>
<keyword evidence="6" id="KW-0560">Oxidoreductase</keyword>
<evidence type="ECO:0000256" key="2">
    <source>
        <dbReference type="ARBA" id="ARBA00022475"/>
    </source>
</evidence>
<feature type="transmembrane region" description="Helical" evidence="12">
    <location>
        <begin position="73"/>
        <end position="94"/>
    </location>
</feature>
<evidence type="ECO:0000256" key="8">
    <source>
        <dbReference type="ARBA" id="ARBA00023133"/>
    </source>
</evidence>
<keyword evidence="2" id="KW-1003">Cell membrane</keyword>
<feature type="transmembrane region" description="Helical" evidence="12">
    <location>
        <begin position="281"/>
        <end position="301"/>
    </location>
</feature>
<keyword evidence="10" id="KW-1015">Disulfide bond</keyword>
<name>A0A2N0VIF5_9BACT</name>
<dbReference type="InterPro" id="IPR003780">
    <property type="entry name" value="COX15/CtaA_fam"/>
</dbReference>
<evidence type="ECO:0000313" key="13">
    <source>
        <dbReference type="EMBL" id="PKD43973.1"/>
    </source>
</evidence>
<evidence type="ECO:0000256" key="1">
    <source>
        <dbReference type="ARBA" id="ARBA00004141"/>
    </source>
</evidence>
<evidence type="ECO:0000256" key="10">
    <source>
        <dbReference type="ARBA" id="ARBA00023157"/>
    </source>
</evidence>
<feature type="transmembrane region" description="Helical" evidence="12">
    <location>
        <begin position="132"/>
        <end position="151"/>
    </location>
</feature>
<evidence type="ECO:0000256" key="3">
    <source>
        <dbReference type="ARBA" id="ARBA00022692"/>
    </source>
</evidence>